<dbReference type="SUPFAM" id="SSF49464">
    <property type="entry name" value="Carboxypeptidase regulatory domain-like"/>
    <property type="match status" value="1"/>
</dbReference>
<dbReference type="InterPro" id="IPR036942">
    <property type="entry name" value="Beta-barrel_TonB_sf"/>
</dbReference>
<feature type="domain" description="TonB-dependent receptor plug" evidence="8">
    <location>
        <begin position="90"/>
        <end position="196"/>
    </location>
</feature>
<dbReference type="Pfam" id="PF07715">
    <property type="entry name" value="Plug"/>
    <property type="match status" value="1"/>
</dbReference>
<dbReference type="NCBIfam" id="TIGR04057">
    <property type="entry name" value="SusC_RagA_signa"/>
    <property type="match status" value="1"/>
</dbReference>
<accession>A0ABU3L3X3</accession>
<keyword evidence="10" id="KW-1185">Reference proteome</keyword>
<reference evidence="9 10" key="1">
    <citation type="submission" date="2023-09" db="EMBL/GenBank/DDBJ databases">
        <title>Novel taxa isolated from Blanes Bay.</title>
        <authorList>
            <person name="Rey-Velasco X."/>
            <person name="Lucena T."/>
        </authorList>
    </citation>
    <scope>NUCLEOTIDE SEQUENCE [LARGE SCALE GENOMIC DNA]</scope>
    <source>
        <strain evidence="9 10">S334</strain>
    </source>
</reference>
<dbReference type="Gene3D" id="2.40.170.20">
    <property type="entry name" value="TonB-dependent receptor, beta-barrel domain"/>
    <property type="match status" value="1"/>
</dbReference>
<dbReference type="InterPro" id="IPR037066">
    <property type="entry name" value="Plug_dom_sf"/>
</dbReference>
<sequence length="978" mass="109365">MSGTVTDETGTPLAGANIVEKGTTNGVTADFDGNYSIDLSDENATLIVSYIGYTTKEVEVGGQTAVNVELAESATGLDEVVVIGYGTQKKVSLTSAVASVDGEDLKKRTVTKIEQSLQGNVSGLTVQDLGGAPGTSRMNMRIRGITTLSGNNEPLVIIDGVEQPLTNINPNDIETLSVLKDASSTAIYGSRASNGVILVTTKRGKEGKVNVYLNSYYGFQKSNNNPVHMGVEDYMRMQNIAWTNSSGSPIYSEEYIQEYVSATDRIKYPLPNNWFETLFKTAPQTNTSVTISGGTDKMKSLLSVRYFDEEGIIPNSSANTTDVRFNSDFQIHPKIKISSNFNYRYIHSANPINVDRVINGMLQNSQWIVPRYPDGTYGVSSDGQSPLVRADLDGTDDKYQNYFLGNLKGEWEIVNGLKFSVQYGISTTIDKQKRYSNKYEIFAYNDPSKRLVNKPINTLYEDRDDNRETTLNTLLNYSKTFGNHDMNILAGYSEIDHDESTLYASRQNFYSNDIQSISQGANDATKDNNGVDLEWRLRSYFGRLNYSFKDRYLFEANIRYDGSSRFASGNEYSTFPSFAAGWRLSEEGFWSGLKETVSEFKLRGSYGKSGNQAVDPYSYLAAYDLRSYSFGENAVQGYKQTLLSNKDITWETTTQTDIGMDLTMLKNKISLTVDYYHKETEDILLEVPVPATLGLLSTARNTGKVDNKGWEFALGLRNNFGDFKVDTNFNFSVNNNEVIDLAGTGPYIRGGNESRFITKEGLPINSWWGYKTDGYFQTQEEIANYPTIISNAQPGDVKFLDNNDDGVINPDDMVFLGESFPRYNFGASLNFTYKPFTLNMLFQGAAGFNSRLGGALAEMGIWGGFTHEVTRDYWTPENPNARFPRPLKFDLRNIIMADRDLLNGNYLRLKNIQLEYRLPKSLIDVLEIQSASVYVATTNLFTISELNDFNIDPEEEVARRAERYPQTAITTLGVNINF</sequence>
<evidence type="ECO:0000256" key="6">
    <source>
        <dbReference type="ARBA" id="ARBA00023237"/>
    </source>
</evidence>
<evidence type="ECO:0000256" key="2">
    <source>
        <dbReference type="ARBA" id="ARBA00022448"/>
    </source>
</evidence>
<keyword evidence="9" id="KW-0675">Receptor</keyword>
<protein>
    <submittedName>
        <fullName evidence="9">TonB-dependent receptor</fullName>
    </submittedName>
</protein>
<keyword evidence="4 7" id="KW-0812">Transmembrane</keyword>
<dbReference type="Pfam" id="PF13715">
    <property type="entry name" value="CarbopepD_reg_2"/>
    <property type="match status" value="1"/>
</dbReference>
<dbReference type="InterPro" id="IPR018247">
    <property type="entry name" value="EF_Hand_1_Ca_BS"/>
</dbReference>
<dbReference type="InterPro" id="IPR023996">
    <property type="entry name" value="TonB-dep_OMP_SusC/RagA"/>
</dbReference>
<dbReference type="NCBIfam" id="TIGR04056">
    <property type="entry name" value="OMP_RagA_SusC"/>
    <property type="match status" value="1"/>
</dbReference>
<dbReference type="SUPFAM" id="SSF56935">
    <property type="entry name" value="Porins"/>
    <property type="match status" value="1"/>
</dbReference>
<evidence type="ECO:0000313" key="9">
    <source>
        <dbReference type="EMBL" id="MDT7828273.1"/>
    </source>
</evidence>
<evidence type="ECO:0000256" key="3">
    <source>
        <dbReference type="ARBA" id="ARBA00022452"/>
    </source>
</evidence>
<name>A0ABU3L3X3_9FLAO</name>
<keyword evidence="2 7" id="KW-0813">Transport</keyword>
<evidence type="ECO:0000256" key="1">
    <source>
        <dbReference type="ARBA" id="ARBA00004571"/>
    </source>
</evidence>
<dbReference type="InterPro" id="IPR023997">
    <property type="entry name" value="TonB-dep_OMP_SusC/RagA_CS"/>
</dbReference>
<dbReference type="InterPro" id="IPR012910">
    <property type="entry name" value="Plug_dom"/>
</dbReference>
<dbReference type="EMBL" id="JAVTTP010000001">
    <property type="protein sequence ID" value="MDT7828273.1"/>
    <property type="molecule type" value="Genomic_DNA"/>
</dbReference>
<proteinExistence type="inferred from homology"/>
<dbReference type="Gene3D" id="2.60.40.1120">
    <property type="entry name" value="Carboxypeptidase-like, regulatory domain"/>
    <property type="match status" value="1"/>
</dbReference>
<dbReference type="Proteomes" id="UP001250656">
    <property type="component" value="Unassembled WGS sequence"/>
</dbReference>
<dbReference type="InterPro" id="IPR039426">
    <property type="entry name" value="TonB-dep_rcpt-like"/>
</dbReference>
<organism evidence="9 10">
    <name type="scientific">Pricia mediterranea</name>
    <dbReference type="NCBI Taxonomy" id="3076079"/>
    <lineage>
        <taxon>Bacteria</taxon>
        <taxon>Pseudomonadati</taxon>
        <taxon>Bacteroidota</taxon>
        <taxon>Flavobacteriia</taxon>
        <taxon>Flavobacteriales</taxon>
        <taxon>Flavobacteriaceae</taxon>
        <taxon>Pricia</taxon>
    </lineage>
</organism>
<keyword evidence="6 7" id="KW-0998">Cell outer membrane</keyword>
<gene>
    <name evidence="9" type="ORF">RQM65_06325</name>
</gene>
<evidence type="ECO:0000313" key="10">
    <source>
        <dbReference type="Proteomes" id="UP001250656"/>
    </source>
</evidence>
<evidence type="ECO:0000259" key="8">
    <source>
        <dbReference type="Pfam" id="PF07715"/>
    </source>
</evidence>
<comment type="subcellular location">
    <subcellularLocation>
        <location evidence="1 7">Cell outer membrane</location>
        <topology evidence="1 7">Multi-pass membrane protein</topology>
    </subcellularLocation>
</comment>
<keyword evidence="5 7" id="KW-0472">Membrane</keyword>
<dbReference type="RefSeq" id="WP_314013505.1">
    <property type="nucleotide sequence ID" value="NZ_JAVTTP010000001.1"/>
</dbReference>
<dbReference type="Gene3D" id="2.170.130.10">
    <property type="entry name" value="TonB-dependent receptor, plug domain"/>
    <property type="match status" value="1"/>
</dbReference>
<dbReference type="PROSITE" id="PS52016">
    <property type="entry name" value="TONB_DEPENDENT_REC_3"/>
    <property type="match status" value="1"/>
</dbReference>
<evidence type="ECO:0000256" key="5">
    <source>
        <dbReference type="ARBA" id="ARBA00023136"/>
    </source>
</evidence>
<evidence type="ECO:0000256" key="4">
    <source>
        <dbReference type="ARBA" id="ARBA00022692"/>
    </source>
</evidence>
<comment type="similarity">
    <text evidence="7">Belongs to the TonB-dependent receptor family.</text>
</comment>
<keyword evidence="3 7" id="KW-1134">Transmembrane beta strand</keyword>
<dbReference type="PROSITE" id="PS00018">
    <property type="entry name" value="EF_HAND_1"/>
    <property type="match status" value="1"/>
</dbReference>
<dbReference type="InterPro" id="IPR008969">
    <property type="entry name" value="CarboxyPept-like_regulatory"/>
</dbReference>
<comment type="caution">
    <text evidence="9">The sequence shown here is derived from an EMBL/GenBank/DDBJ whole genome shotgun (WGS) entry which is preliminary data.</text>
</comment>
<evidence type="ECO:0000256" key="7">
    <source>
        <dbReference type="PROSITE-ProRule" id="PRU01360"/>
    </source>
</evidence>